<name>A0A1V9YI60_ACHHY</name>
<dbReference type="OrthoDB" id="71819at2759"/>
<comment type="caution">
    <text evidence="3">The sequence shown here is derived from an EMBL/GenBank/DDBJ whole genome shotgun (WGS) entry which is preliminary data.</text>
</comment>
<keyword evidence="4" id="KW-1185">Reference proteome</keyword>
<dbReference type="PROSITE" id="PS50096">
    <property type="entry name" value="IQ"/>
    <property type="match status" value="1"/>
</dbReference>
<feature type="region of interest" description="Disordered" evidence="2">
    <location>
        <begin position="61"/>
        <end position="86"/>
    </location>
</feature>
<organism evidence="3 4">
    <name type="scientific">Achlya hypogyna</name>
    <name type="common">Oomycete</name>
    <name type="synonym">Protoachlya hypogyna</name>
    <dbReference type="NCBI Taxonomy" id="1202772"/>
    <lineage>
        <taxon>Eukaryota</taxon>
        <taxon>Sar</taxon>
        <taxon>Stramenopiles</taxon>
        <taxon>Oomycota</taxon>
        <taxon>Saprolegniomycetes</taxon>
        <taxon>Saprolegniales</taxon>
        <taxon>Achlyaceae</taxon>
        <taxon>Achlya</taxon>
    </lineage>
</organism>
<dbReference type="EMBL" id="JNBR01001688">
    <property type="protein sequence ID" value="OQR85415.1"/>
    <property type="molecule type" value="Genomic_DNA"/>
</dbReference>
<gene>
    <name evidence="3" type="ORF">ACHHYP_11855</name>
</gene>
<keyword evidence="1" id="KW-0175">Coiled coil</keyword>
<reference evidence="3 4" key="1">
    <citation type="journal article" date="2014" name="Genome Biol. Evol.">
        <title>The secreted proteins of Achlya hypogyna and Thraustotheca clavata identify the ancestral oomycete secretome and reveal gene acquisitions by horizontal gene transfer.</title>
        <authorList>
            <person name="Misner I."/>
            <person name="Blouin N."/>
            <person name="Leonard G."/>
            <person name="Richards T.A."/>
            <person name="Lane C.E."/>
        </authorList>
    </citation>
    <scope>NUCLEOTIDE SEQUENCE [LARGE SCALE GENOMIC DNA]</scope>
    <source>
        <strain evidence="3 4">ATCC 48635</strain>
    </source>
</reference>
<evidence type="ECO:0000256" key="2">
    <source>
        <dbReference type="SAM" id="MobiDB-lite"/>
    </source>
</evidence>
<protein>
    <submittedName>
        <fullName evidence="3">Uncharacterized protein</fullName>
    </submittedName>
</protein>
<evidence type="ECO:0000256" key="1">
    <source>
        <dbReference type="SAM" id="Coils"/>
    </source>
</evidence>
<evidence type="ECO:0000313" key="3">
    <source>
        <dbReference type="EMBL" id="OQR85415.1"/>
    </source>
</evidence>
<accession>A0A1V9YI60</accession>
<sequence>MDALEYDPLDVEELLTLSDSDESDDDRTVMFPPLVLDLEPRAKKMDRLKKLGVLDSPFGSYQPRNNIRTPPSMEAQHSPYMKGSPAKLLRKKRHPSKLPPPTLDLETSPTKFRFKTNEIIKHGDLKVYMCRYTTIQPLFCIPFHELSTLQSSRKLIDDLLMVDMVDYCFVAPNGKAIAKTAEARFTAYWFFPVLTILVVSIQNMPHQCQSPDELRDALSNLRPDSSPKEKPWNLSYASYGNFSSQSLRMQSAIIKAPMGAKIRKRQARDVLRLSLESPSASPNAVFESTPNPALDPSTVQTILKRSQFDVLDRFSDLEFQKRHKRHVRLQQKSLVHALEMHERAVQLQCWIRTVWSVRKVEALREARRPTMAPVPTSVEGRPRRYSISLSKHPATEMVHLLQKFDGHDTQGIVKLQAMHRRRLVQRRLRPSLAKIREMERRHEMLQKTQEDYQREKALANIRKLQKVEQKQRKELNKMHDEIRRQRAVVAIQSFMRRVLAVRTVKQLRLERKAAIKIQSHLRKNTALTTLENLKLQLRKSSLNSSGLSSSANDSYHPRLFCRRVWFHDDYYIVFVVLSKANISLVLYQPPLAPSKITNLTVVECILDTDELKTLGLLARSYFVTVFDIDRLIEGVVMYLMFERGSIVLNPKEVHPFRNLTIDARSLVLATPEHYFGQLYHKCSDCNSADDLLRPLRYAHPTLHYYIAKRVKLGMAHFAFFEDQGVMYVECYVSRWHLCLCIGLQYHEWSFTNLPILALCSSAQKVAIAKHMVNHFSIGPAHGVKVDVRKRIFHQAKRFSVESAAAVVGLFAVYRLGMALQLEIVLADGRLLQSPVDEKTLGRIGYKSLYDMDDETVHILSRQMLSYLRIIDGALVLLIE</sequence>
<feature type="coiled-coil region" evidence="1">
    <location>
        <begin position="435"/>
        <end position="481"/>
    </location>
</feature>
<dbReference type="Proteomes" id="UP000243579">
    <property type="component" value="Unassembled WGS sequence"/>
</dbReference>
<evidence type="ECO:0000313" key="4">
    <source>
        <dbReference type="Proteomes" id="UP000243579"/>
    </source>
</evidence>
<dbReference type="AlphaFoldDB" id="A0A1V9YI60"/>
<proteinExistence type="predicted"/>